<feature type="domain" description="Ig-like" evidence="16">
    <location>
        <begin position="3889"/>
        <end position="3973"/>
    </location>
</feature>
<feature type="domain" description="Ig-like" evidence="16">
    <location>
        <begin position="2199"/>
        <end position="2301"/>
    </location>
</feature>
<dbReference type="SUPFAM" id="SSF54511">
    <property type="entry name" value="GFP-like"/>
    <property type="match status" value="1"/>
</dbReference>
<evidence type="ECO:0000256" key="12">
    <source>
        <dbReference type="ARBA" id="ARBA00023180"/>
    </source>
</evidence>
<feature type="disulfide bond" evidence="14">
    <location>
        <begin position="4737"/>
        <end position="4747"/>
    </location>
</feature>
<feature type="domain" description="Ig-like" evidence="16">
    <location>
        <begin position="3799"/>
        <end position="3884"/>
    </location>
</feature>
<feature type="domain" description="Ig-like" evidence="16">
    <location>
        <begin position="897"/>
        <end position="982"/>
    </location>
</feature>
<dbReference type="FunFam" id="2.60.40.10:FF:000130">
    <property type="entry name" value="Hemicentin 1"/>
    <property type="match status" value="12"/>
</dbReference>
<name>A0AAV6UE50_9ARAC</name>
<proteinExistence type="predicted"/>
<dbReference type="InterPro" id="IPR000152">
    <property type="entry name" value="EGF-type_Asp/Asn_hydroxyl_site"/>
</dbReference>
<dbReference type="Proteomes" id="UP000827092">
    <property type="component" value="Unassembled WGS sequence"/>
</dbReference>
<dbReference type="FunFam" id="2.60.40.10:FF:000032">
    <property type="entry name" value="palladin isoform X1"/>
    <property type="match status" value="6"/>
</dbReference>
<dbReference type="Pfam" id="PF23560">
    <property type="entry name" value="GBD_Hemicentin"/>
    <property type="match status" value="1"/>
</dbReference>
<dbReference type="PANTHER" id="PTHR10075">
    <property type="entry name" value="BASIGIN RELATED"/>
    <property type="match status" value="1"/>
</dbReference>
<dbReference type="InterPro" id="IPR013783">
    <property type="entry name" value="Ig-like_fold"/>
</dbReference>
<feature type="domain" description="Ig-like" evidence="16">
    <location>
        <begin position="987"/>
        <end position="1074"/>
    </location>
</feature>
<dbReference type="InterPro" id="IPR009030">
    <property type="entry name" value="Growth_fac_rcpt_cys_sf"/>
</dbReference>
<feature type="domain" description="Ig-like" evidence="16">
    <location>
        <begin position="3977"/>
        <end position="4063"/>
    </location>
</feature>
<protein>
    <recommendedName>
        <fullName evidence="20">Hemicentin-1</fullName>
    </recommendedName>
</protein>
<feature type="domain" description="Ig-like" evidence="16">
    <location>
        <begin position="3247"/>
        <end position="3335"/>
    </location>
</feature>
<dbReference type="GO" id="GO:0070593">
    <property type="term" value="P:dendrite self-avoidance"/>
    <property type="evidence" value="ECO:0007669"/>
    <property type="project" value="TreeGrafter"/>
</dbReference>
<evidence type="ECO:0000256" key="13">
    <source>
        <dbReference type="ARBA" id="ARBA00023319"/>
    </source>
</evidence>
<dbReference type="GO" id="GO:0007411">
    <property type="term" value="P:axon guidance"/>
    <property type="evidence" value="ECO:0007669"/>
    <property type="project" value="TreeGrafter"/>
</dbReference>
<evidence type="ECO:0000256" key="10">
    <source>
        <dbReference type="ARBA" id="ARBA00023136"/>
    </source>
</evidence>
<feature type="domain" description="Ig-like" evidence="16">
    <location>
        <begin position="1077"/>
        <end position="1159"/>
    </location>
</feature>
<dbReference type="Gene3D" id="2.60.40.10">
    <property type="entry name" value="Immunoglobulins"/>
    <property type="match status" value="40"/>
</dbReference>
<dbReference type="GO" id="GO:0005886">
    <property type="term" value="C:plasma membrane"/>
    <property type="evidence" value="ECO:0007669"/>
    <property type="project" value="UniProtKB-SubCell"/>
</dbReference>
<feature type="domain" description="Ig-like" evidence="16">
    <location>
        <begin position="2869"/>
        <end position="2960"/>
    </location>
</feature>
<dbReference type="SMART" id="SM00406">
    <property type="entry name" value="IGv"/>
    <property type="match status" value="7"/>
</dbReference>
<keyword evidence="19" id="KW-1185">Reference proteome</keyword>
<keyword evidence="4" id="KW-0964">Secreted</keyword>
<evidence type="ECO:0000256" key="11">
    <source>
        <dbReference type="ARBA" id="ARBA00023157"/>
    </source>
</evidence>
<feature type="domain" description="Ig-like" evidence="16">
    <location>
        <begin position="2774"/>
        <end position="2864"/>
    </location>
</feature>
<dbReference type="CDD" id="cd00198">
    <property type="entry name" value="vWFA"/>
    <property type="match status" value="1"/>
</dbReference>
<dbReference type="FunFam" id="2.20.100.10:FF:000001">
    <property type="entry name" value="semaphorin-5A isoform X1"/>
    <property type="match status" value="1"/>
</dbReference>
<feature type="domain" description="Ig-like" evidence="16">
    <location>
        <begin position="433"/>
        <end position="519"/>
    </location>
</feature>
<feature type="domain" description="Ig-like" evidence="16">
    <location>
        <begin position="3618"/>
        <end position="3706"/>
    </location>
</feature>
<evidence type="ECO:0000256" key="4">
    <source>
        <dbReference type="ARBA" id="ARBA00022525"/>
    </source>
</evidence>
<dbReference type="CDD" id="cd00054">
    <property type="entry name" value="EGF_CA"/>
    <property type="match status" value="9"/>
</dbReference>
<dbReference type="FunFam" id="2.10.25.10:FF:000014">
    <property type="entry name" value="Latent-transforming growth factor beta-binding protein 3"/>
    <property type="match status" value="2"/>
</dbReference>
<gene>
    <name evidence="18" type="ORF">JTE90_013951</name>
</gene>
<dbReference type="FunFam" id="2.60.40.10:FF:000004">
    <property type="entry name" value="DCC isoform 1"/>
    <property type="match status" value="1"/>
</dbReference>
<feature type="domain" description="Ig-like" evidence="16">
    <location>
        <begin position="804"/>
        <end position="892"/>
    </location>
</feature>
<evidence type="ECO:0000256" key="14">
    <source>
        <dbReference type="PROSITE-ProRule" id="PRU00076"/>
    </source>
</evidence>
<evidence type="ECO:0000256" key="1">
    <source>
        <dbReference type="ARBA" id="ARBA00004236"/>
    </source>
</evidence>
<dbReference type="InterPro" id="IPR001881">
    <property type="entry name" value="EGF-like_Ca-bd_dom"/>
</dbReference>
<feature type="domain" description="EGF-like" evidence="15">
    <location>
        <begin position="4818"/>
        <end position="4857"/>
    </location>
</feature>
<feature type="domain" description="Ig-like" evidence="16">
    <location>
        <begin position="523"/>
        <end position="616"/>
    </location>
</feature>
<keyword evidence="8" id="KW-0677">Repeat</keyword>
<dbReference type="Pfam" id="PF07645">
    <property type="entry name" value="EGF_CA"/>
    <property type="match status" value="7"/>
</dbReference>
<dbReference type="PROSITE" id="PS50993">
    <property type="entry name" value="NIDOGEN_G2"/>
    <property type="match status" value="1"/>
</dbReference>
<dbReference type="InterPro" id="IPR007110">
    <property type="entry name" value="Ig-like_dom"/>
</dbReference>
<dbReference type="SMART" id="SM00209">
    <property type="entry name" value="TSP1"/>
    <property type="match status" value="6"/>
</dbReference>
<dbReference type="InterPro" id="IPR036179">
    <property type="entry name" value="Ig-like_dom_sf"/>
</dbReference>
<keyword evidence="9" id="KW-0106">Calcium</keyword>
<feature type="domain" description="Ig-like" evidence="16">
    <location>
        <begin position="2966"/>
        <end position="3055"/>
    </location>
</feature>
<dbReference type="InterPro" id="IPR000884">
    <property type="entry name" value="TSP1_rpt"/>
</dbReference>
<feature type="domain" description="Ig-like" evidence="16">
    <location>
        <begin position="1344"/>
        <end position="1434"/>
    </location>
</feature>
<dbReference type="SUPFAM" id="SSF82895">
    <property type="entry name" value="TSP-1 type 1 repeat"/>
    <property type="match status" value="6"/>
</dbReference>
<feature type="domain" description="Ig-like" evidence="16">
    <location>
        <begin position="1168"/>
        <end position="1255"/>
    </location>
</feature>
<feature type="domain" description="Ig-like" evidence="16">
    <location>
        <begin position="1915"/>
        <end position="2003"/>
    </location>
</feature>
<dbReference type="InterPro" id="IPR009017">
    <property type="entry name" value="GFP"/>
</dbReference>
<dbReference type="Pfam" id="PF07474">
    <property type="entry name" value="G2F"/>
    <property type="match status" value="1"/>
</dbReference>
<feature type="domain" description="Ig-like" evidence="16">
    <location>
        <begin position="3153"/>
        <end position="3242"/>
    </location>
</feature>
<dbReference type="CDD" id="cd00096">
    <property type="entry name" value="Ig"/>
    <property type="match status" value="13"/>
</dbReference>
<dbReference type="Pfam" id="PF25106">
    <property type="entry name" value="VWA_4"/>
    <property type="match status" value="1"/>
</dbReference>
<feature type="domain" description="Ig-like" evidence="16">
    <location>
        <begin position="2103"/>
        <end position="2194"/>
    </location>
</feature>
<comment type="caution">
    <text evidence="14">Lacks conserved residue(s) required for the propagation of feature annotation.</text>
</comment>
<dbReference type="InterPro" id="IPR056861">
    <property type="entry name" value="HMCN1-like_VWA"/>
</dbReference>
<dbReference type="EMBL" id="JAFNEN010000483">
    <property type="protein sequence ID" value="KAG8182019.1"/>
    <property type="molecule type" value="Genomic_DNA"/>
</dbReference>
<dbReference type="SMART" id="SM00181">
    <property type="entry name" value="EGF"/>
    <property type="match status" value="9"/>
</dbReference>
<feature type="domain" description="Nidogen G2 beta-barrel" evidence="17">
    <location>
        <begin position="4499"/>
        <end position="4719"/>
    </location>
</feature>
<keyword evidence="11 14" id="KW-1015">Disulfide bond</keyword>
<feature type="domain" description="Ig-like" evidence="16">
    <location>
        <begin position="2306"/>
        <end position="2395"/>
    </location>
</feature>
<feature type="domain" description="Ig-like" evidence="16">
    <location>
        <begin position="2682"/>
        <end position="2770"/>
    </location>
</feature>
<evidence type="ECO:0000313" key="18">
    <source>
        <dbReference type="EMBL" id="KAG8182019.1"/>
    </source>
</evidence>
<feature type="domain" description="Ig-like" evidence="16">
    <location>
        <begin position="3432"/>
        <end position="3522"/>
    </location>
</feature>
<comment type="caution">
    <text evidence="18">The sequence shown here is derived from an EMBL/GenBank/DDBJ whole genome shotgun (WGS) entry which is preliminary data.</text>
</comment>
<dbReference type="SUPFAM" id="SSF57184">
    <property type="entry name" value="Growth factor receptor domain"/>
    <property type="match status" value="2"/>
</dbReference>
<evidence type="ECO:0000259" key="16">
    <source>
        <dbReference type="PROSITE" id="PS50835"/>
    </source>
</evidence>
<feature type="domain" description="EGF-like" evidence="15">
    <location>
        <begin position="5078"/>
        <end position="5117"/>
    </location>
</feature>
<feature type="domain" description="Ig-like" evidence="16">
    <location>
        <begin position="3527"/>
        <end position="3613"/>
    </location>
</feature>
<comment type="subcellular location">
    <subcellularLocation>
        <location evidence="1">Cell membrane</location>
    </subcellularLocation>
    <subcellularLocation>
        <location evidence="2">Secreted</location>
        <location evidence="2">Extracellular space</location>
        <location evidence="2">Extracellular matrix</location>
    </subcellularLocation>
</comment>
<dbReference type="GO" id="GO:0030424">
    <property type="term" value="C:axon"/>
    <property type="evidence" value="ECO:0007669"/>
    <property type="project" value="TreeGrafter"/>
</dbReference>
<dbReference type="InterPro" id="IPR000742">
    <property type="entry name" value="EGF"/>
</dbReference>
<dbReference type="InterPro" id="IPR026823">
    <property type="entry name" value="cEGF"/>
</dbReference>
<evidence type="ECO:0000256" key="5">
    <source>
        <dbReference type="ARBA" id="ARBA00022530"/>
    </source>
</evidence>
<reference evidence="18 19" key="1">
    <citation type="journal article" date="2022" name="Nat. Ecol. Evol.">
        <title>A masculinizing supergene underlies an exaggerated male reproductive morph in a spider.</title>
        <authorList>
            <person name="Hendrickx F."/>
            <person name="De Corte Z."/>
            <person name="Sonet G."/>
            <person name="Van Belleghem S.M."/>
            <person name="Kostlbacher S."/>
            <person name="Vangestel C."/>
        </authorList>
    </citation>
    <scope>NUCLEOTIDE SEQUENCE [LARGE SCALE GENOMIC DNA]</scope>
    <source>
        <strain evidence="18">W744_W776</strain>
    </source>
</reference>
<feature type="domain" description="Ig-like" evidence="16">
    <location>
        <begin position="1531"/>
        <end position="1620"/>
    </location>
</feature>
<dbReference type="PANTHER" id="PTHR10075:SF103">
    <property type="entry name" value="ROUNDABOUT HOMOLOG 4"/>
    <property type="match status" value="1"/>
</dbReference>
<dbReference type="PROSITE" id="PS00010">
    <property type="entry name" value="ASX_HYDROXYL"/>
    <property type="match status" value="5"/>
</dbReference>
<dbReference type="Gene3D" id="2.40.155.10">
    <property type="entry name" value="Green fluorescent protein"/>
    <property type="match status" value="1"/>
</dbReference>
<feature type="domain" description="Ig-like" evidence="16">
    <location>
        <begin position="3060"/>
        <end position="3148"/>
    </location>
</feature>
<feature type="domain" description="Ig-like" evidence="16">
    <location>
        <begin position="623"/>
        <end position="709"/>
    </location>
</feature>
<dbReference type="GO" id="GO:0007156">
    <property type="term" value="P:homophilic cell adhesion via plasma membrane adhesion molecules"/>
    <property type="evidence" value="ECO:0007669"/>
    <property type="project" value="TreeGrafter"/>
</dbReference>
<keyword evidence="5" id="KW-0272">Extracellular matrix</keyword>
<evidence type="ECO:0000256" key="6">
    <source>
        <dbReference type="ARBA" id="ARBA00022536"/>
    </source>
</evidence>
<keyword evidence="6 14" id="KW-0245">EGF-like domain</keyword>
<keyword evidence="12" id="KW-0325">Glycoprotein</keyword>
<evidence type="ECO:0000256" key="2">
    <source>
        <dbReference type="ARBA" id="ARBA00004498"/>
    </source>
</evidence>
<keyword evidence="10" id="KW-0472">Membrane</keyword>
<feature type="domain" description="Ig-like" evidence="16">
    <location>
        <begin position="2400"/>
        <end position="2488"/>
    </location>
</feature>
<dbReference type="Pfam" id="PF13927">
    <property type="entry name" value="Ig_3"/>
    <property type="match status" value="7"/>
</dbReference>
<feature type="domain" description="Ig-like" evidence="16">
    <location>
        <begin position="3708"/>
        <end position="3795"/>
    </location>
</feature>
<dbReference type="SMART" id="SM00682">
    <property type="entry name" value="G2F"/>
    <property type="match status" value="1"/>
</dbReference>
<dbReference type="Pfam" id="PF00090">
    <property type="entry name" value="TSP_1"/>
    <property type="match status" value="6"/>
</dbReference>
<dbReference type="InterPro" id="IPR006605">
    <property type="entry name" value="G2_nidogen/fibulin_G2F"/>
</dbReference>
<dbReference type="PROSITE" id="PS50026">
    <property type="entry name" value="EGF_3"/>
    <property type="match status" value="5"/>
</dbReference>
<evidence type="ECO:0000259" key="17">
    <source>
        <dbReference type="PROSITE" id="PS50993"/>
    </source>
</evidence>
<dbReference type="SUPFAM" id="SSF48726">
    <property type="entry name" value="Immunoglobulin"/>
    <property type="match status" value="40"/>
</dbReference>
<dbReference type="PROSITE" id="PS50092">
    <property type="entry name" value="TSP1"/>
    <property type="match status" value="6"/>
</dbReference>
<dbReference type="FunFam" id="2.10.25.10:FF:000352">
    <property type="entry name" value="Hemicentin 1"/>
    <property type="match status" value="1"/>
</dbReference>
<dbReference type="FunFam" id="2.60.40.10:FF:000503">
    <property type="entry name" value="Hemicentin 1"/>
    <property type="match status" value="4"/>
</dbReference>
<dbReference type="InterPro" id="IPR036465">
    <property type="entry name" value="vWFA_dom_sf"/>
</dbReference>
<evidence type="ECO:0000256" key="3">
    <source>
        <dbReference type="ARBA" id="ARBA00022475"/>
    </source>
</evidence>
<dbReference type="FunFam" id="2.20.100.10:FF:000007">
    <property type="entry name" value="Thrombospondin 1"/>
    <property type="match status" value="4"/>
</dbReference>
<dbReference type="SMART" id="SM00409">
    <property type="entry name" value="IG"/>
    <property type="match status" value="40"/>
</dbReference>
<dbReference type="PROSITE" id="PS01187">
    <property type="entry name" value="EGF_CA"/>
    <property type="match status" value="3"/>
</dbReference>
<dbReference type="Pfam" id="PF07679">
    <property type="entry name" value="I-set"/>
    <property type="match status" value="33"/>
</dbReference>
<feature type="domain" description="Ig-like" evidence="16">
    <location>
        <begin position="714"/>
        <end position="799"/>
    </location>
</feature>
<dbReference type="InterPro" id="IPR003599">
    <property type="entry name" value="Ig_sub"/>
</dbReference>
<evidence type="ECO:0000256" key="7">
    <source>
        <dbReference type="ARBA" id="ARBA00022729"/>
    </source>
</evidence>
<organism evidence="18 19">
    <name type="scientific">Oedothorax gibbosus</name>
    <dbReference type="NCBI Taxonomy" id="931172"/>
    <lineage>
        <taxon>Eukaryota</taxon>
        <taxon>Metazoa</taxon>
        <taxon>Ecdysozoa</taxon>
        <taxon>Arthropoda</taxon>
        <taxon>Chelicerata</taxon>
        <taxon>Arachnida</taxon>
        <taxon>Araneae</taxon>
        <taxon>Araneomorphae</taxon>
        <taxon>Entelegynae</taxon>
        <taxon>Araneoidea</taxon>
        <taxon>Linyphiidae</taxon>
        <taxon>Erigoninae</taxon>
        <taxon>Oedothorax</taxon>
    </lineage>
</organism>
<feature type="domain" description="Ig-like" evidence="16">
    <location>
        <begin position="1819"/>
        <end position="1906"/>
    </location>
</feature>
<dbReference type="InterPro" id="IPR003598">
    <property type="entry name" value="Ig_sub2"/>
</dbReference>
<feature type="disulfide bond" evidence="14">
    <location>
        <begin position="5082"/>
        <end position="5092"/>
    </location>
</feature>
<dbReference type="SMART" id="SM00408">
    <property type="entry name" value="IGc2"/>
    <property type="match status" value="40"/>
</dbReference>
<evidence type="ECO:0000256" key="9">
    <source>
        <dbReference type="ARBA" id="ARBA00022837"/>
    </source>
</evidence>
<dbReference type="Gene3D" id="2.10.25.10">
    <property type="entry name" value="Laminin"/>
    <property type="match status" value="9"/>
</dbReference>
<dbReference type="Gene3D" id="3.40.50.410">
    <property type="entry name" value="von Willebrand factor, type A domain"/>
    <property type="match status" value="1"/>
</dbReference>
<evidence type="ECO:0008006" key="20">
    <source>
        <dbReference type="Google" id="ProtNLM"/>
    </source>
</evidence>
<dbReference type="PROSITE" id="PS50835">
    <property type="entry name" value="IG_LIKE"/>
    <property type="match status" value="40"/>
</dbReference>
<dbReference type="FunFam" id="2.60.40.10:FF:000005">
    <property type="entry name" value="Neuronal cell adhesion molecule"/>
    <property type="match status" value="1"/>
</dbReference>
<dbReference type="FunFam" id="2.10.25.10:FF:000385">
    <property type="entry name" value="Hemicentin 1"/>
    <property type="match status" value="1"/>
</dbReference>
<feature type="domain" description="Ig-like" evidence="16">
    <location>
        <begin position="2495"/>
        <end position="2584"/>
    </location>
</feature>
<dbReference type="SMART" id="SM00179">
    <property type="entry name" value="EGF_CA"/>
    <property type="match status" value="9"/>
</dbReference>
<dbReference type="PROSITE" id="PS01186">
    <property type="entry name" value="EGF_2"/>
    <property type="match status" value="4"/>
</dbReference>
<feature type="domain" description="Ig-like" evidence="16">
    <location>
        <begin position="4068"/>
        <end position="4153"/>
    </location>
</feature>
<keyword evidence="7" id="KW-0732">Signal</keyword>
<dbReference type="GO" id="GO:0032991">
    <property type="term" value="C:protein-containing complex"/>
    <property type="evidence" value="ECO:0007669"/>
    <property type="project" value="UniProtKB-ARBA"/>
</dbReference>
<sequence length="5283" mass="582058">MIFRKYLPFVCICVSSVFVVCNGTVFTRHYHGIKEAFEEDIPEGASTLAFVFDITGSMYDDLVQVIEGAARILSTILARREKAIHNYVLVPFHDPDVGPVTVTTDPDLFQRHLKELYVQGGGDCPEMSIGAIKLALEVSHPNSHIYVFTDARSKDYYLLDDVLKLIQRKQSQVVFVMTGDCGNHSHPGYQAYERIASTSSGQVFHLMKSDVDEVLNFVRVSLQARKVNLFAVDRHAGDLREFPFDVDGSLREFTVSVSGESPVVTVINSRGQVVDQTNGLIELLHHKNISIVNLKEPEPGRWKLRVNSEGPHTIRATGLSKIDFLHGFSRQPTDNLKETYHRPLKGAPTYLLVNATDLPESATFKNVKIIDLEGKNLQNIPLQRFPGSNLFNATRFFPPNEYFHLKVLGSDEHGYPIERMTSTAISAQLPDAPEVSTRPYMTGYYEEDTDLRCYVQSLVPFTVTWYKEGLRISEEHRFPQTSEVVLTVPEVTMVSEGFYSCNATNVAGRASSVIFLDVKEPPPSISTSGNVSGILGNTAVLPCAVDSVVDYRVKWNKLVPDQANIGFVKAARLPDEARIKMHVNDSLVIKQLSPQDEGWYRCTASNEGGTVQENIYLHAYYKPIVTVTPPVKKFSLGTSVNISCQGKGYPEPIFRWIWGPGHNNNFVTGHSKIEGKNLIIPSTVAEDEGRYDCVATNAAGSIGATAILKYIEAPLISLSSHELTVKNGEQATMRCIAEGIPDPTIKWFKGASEIQQLSYIQTSSDGTLSIFDVQETDAGEYTCVAENEAGSVNETMHLNVGSKPVLIRLPKSTSVEVLKNVTLPCIATGIPRPEISWYFENGSIITSHPKYSLTEDRSLIVIEADPSLNGNYVCQAENKFGIDIQTIALTVTGIKPPVISPLPPTINVPKGGKISVECIILDGNPKPGIVWLRNDLPIYPEYGIEVNSGNLEIIYAGESAEANYTCFASNLGGNATEETYVNILYEPEIVLSKNEFEAIEGSLITLPCNVIGDPKPAIMWLKNGLEVVSNENINLQSDGSLEFIKVVERDAGEYVCSATNIVGTSDQTLKLTVNVPPKIPQPAVPFNATQGEMISLPCNVYAKPHAQIRWYRITSKSNQTEDLSRYMMYNGSLLIKPRFEDSGTYICEAKNIAGEAKIEVYLNVFVLPSAIITASATIIASVGDKVLIECETSGQPKPEISWKKGSLKLSNSRSVSIDDGTLTIYNIDLPNEGEYICTAENLVGSASDKRFVVVNEAPRINLDYSSPAFITSIVGDSLDITCKATGHPLPQVTFQAPQDVIAQVQGNILHIPFVQQSDGGIYVCTAQNSAGIDTNSFNLTVYAPPVFESPVNKILELLSGNAAVLDCSASSEPPSEVVWYKNGHVLPLLPKLASSENGQKLLLENIGVSDAGQYICVAKNLVGEARKEFQLIISEPPSFKNIDAHDKKISVQKNQSLILDCSAEGVPPPIFIWRKDRQVFSALKPGFSFLNSKSSLKIDHLQETDAGTYSCIAMNKVGSKTQEFEVSVLVPPLIQGSKLEEKEVVLHETIDLNCVVNGHPFPEIEWYKEDTKLPLDGFEIFVSNDRETLTILKPEESDAGNYKCLAVNSVGRSEKVHQLNVLVPPQIEQQSVTETLKKKEGEDLNLHCAVRGSPIPKISWLRNGQPLPLTLYQANESMLVIKDIKRKDAGRYMCIATNKIGSFEKDFNVVVLTPPKPETSSRSSKLSSPSSKSKKEIMENFPFVLVCPFHGYPVLQFSWMKDGQTLNPVVSPHFSTTEGGKHLEVKHAKANHAGKYTCIAKNEAGESVKDFLVDILVPPLISSDPTEEMTVQENNSLVLDCSSSGNPIPSRVWLKDGSEIEPDRSMALSSDNVQLEISQVEAHHSGTYVCIATNVAGSTEKEFVVDVLFSPRMSPGIEELQSRPTAYINKPVTLECPVSGNPIPQIQWVKNGREINLEEESNIYIHSEGQKLSLLRTKNEDNGEYACIAENDVGTETYKFDLEVLSPPTIDKKHLKSNYFVKEGDSVKINCSIKGYPKPIITWIKDSDVIPVHSSPHIIFSDDLQQLELMYAAIRDAGKYTCIAGNEVGTAEQDFKIDVQVPPRLENAEETPKNVSGILNKPFTISCPVSGMPPPLVKWFKDGKFIKATSDPNIMLSLNSRHLKIFRMQISDAGTYVCRAENDVGRVEKEFNLDVQVPPSMLETNSVIDYYSEDEDEVKNDLKAIENSTSQIECYVEGNPKPIILWIKDGHLINTSENTHYEVYEDGQVLQISHVTPVDAGHYTCVASNVAGTKEKSFVLDVHVSPKLKGINFESHQVLPNRPVVIECPVDSNPPPFITWYKNGKVINFSNHGLIKQLEQGRVLQFLKTTAEDDGEYMCVAENSVGKTEKNFKVDVFVPPSIQDSRSKQEILKNQQTSLECNVKGNPEPEVTWLKDGQILSPQAIKNMSISLERNESVLQIFRANKLHSGQYKCVASNAAGSTEKSFDLYVKVSPKIINTSEPNKTVFENQATSMYCFVEAEPEAVITWVKDGLVLNDMIDPFLHILDNGQRLQILRTRNYDDGHYSCEASNSVGSDRRSFVLNVLVPPKIKNIVQEESAVLVTEGQNATMKCLAEGNPLPTISWWKGDQPVNSDNVLILNNGQVLEITNVDAEDSGHYKCRATSPLGFQEKQFDLNVLIPPKIYDRPQEHTAQLNQPTKIHCITGGNPKPTITWMKNGQFVDPFLEPNIQFVDDKSILLIRWVRTEDSGKYTCIASNTAGQDEHNFNVHVHVPATIIRLNLENDVVGNLNQSTTLNCPASGVPLPFIAWFKDNIAIDRSDSKYQILEDGKVLKIISTDESDSGKFKCISSNDAGTDEAEFLVDVMIPPKLKPLTNEELHKKSKEGDSILLECPIEYSVYPLTISWKKNGKVIDPNTLPSHMEFSQDKMQVKIMKSQALDSGVYSCIASNSAGDTEHEIDLLIKAPAKIIHPSENLTSTYVKEGHSITLECTVVGHPPPTIKWFKNKSLISEQYNTSSATFGKLKISNAVIEDASMYSCHTENEESVDNKMFNLTVYIPPQVNVSTHGSHIIALQDSEITLHCPAIGIPQPRVIWYKGSQMLIPGARVSFANGGEILKISHALPSDAGKYTCLAVNEAGDTEVDHFVNIHATPFISSVHIQGLETPIENQSVRITCDVQGLPFPLISWYRNGILIDNQDSKFIYSGGGKYLDILNVQRLDSGTFTCKAANFAGEVEKDFKLSVSVPPDVDEQVKSKELEIVYGKASRVDCEASGDPSPTITWLRNGLPLSDDDHIQLLNNGYTLIFLYTSEKEAGVYTCIATNNAGTTEQSFNLTILVPPNFGDSPKIENQTVVAGSSITLRCSADGYPLPDVAWFKDGNLITNDNLLQTRNDTDLELSMVDISHQGTYTCEASNVAGKEIKTFNLNVNVPPKLEGEARTFFTTSIINLPVKLTCNVSGVPAPTIMWFKNGVLLSNSPTSHFQSLNHGKNLLISSSVLKDTGNYMCVATNLAGNTARNFVLNVLDPPLIQRSPSLIKSEMGSEAVFSCMADGNPPPEISWIRENSSLLMTNTPSIMLEKTSLHLSNVKLQDSGIYTCIATNEAGVDTREFELQVTAQPQVKDAEIFQKVLSGDSVRLPCDASGHPAPLVIWHKDSVLIQNSKDIRLLPDGSLHIPVTNASHSGIYKCFVENEVGSQEAIRHVFVLSSPRFTENIPDTYEVIQAQPIILQCSAEGAPTPSIAWEHNGALIDLYNPRYKVFPSGDLHISLTQSSDIGTYTCIAKNEAGSAVKNIDLIVLVPPTAKINGPSDVVAIRGRNLALSCSAKGFPPPHINWQRNGVAISGVSNSDGSGKFYIENIQPEDSGTYVCVASNSVGRDHQGVVVEVHIPPVITTLPKSQDISVGDTLSLLCEASGHPFPSITWLLNNTQVTGNVHSAFGRSKLHVESAGKQDEGTYICLAQNAAGEKKAATAVRIRTPPIIIDSSGIKNVKIKDTVVLDCLVTGDPLPNIIWIKNGHQLELNHRIQKKENGSLFIYESTDQDSGQYKCVASNDFGLAEQVAQLIIRSKPNFVIKPLNTKSLEGSNVQLDCKVYGEPKPTVTWSKDSVPLLKNERVLIFPNNTLKIIAVQVSDEGVYSCTSNNSLGSDSAEAEVIVQVNGKWSEWLAWGECSFTCGNGQQTRQRFCDNPPPRNHGKACIGISNEIKNCHKEPCPVNGEWGNWANWTPCSATCGLGQRMRSRSCDNPKPEFGGSNCTGSHIEEDSCLITKCPIDGHWSAWSDWQPCTVTCGVGVQVRTRECNNPEPLYGGNFCYGTDTDSQDCSAVECPVHGEWGLWSEWSLCSSSCGGGTRERHRKCDSPAPAFGGRSCTGSHLQVDYCNTDVCPVNGEWGSWSSWGPCSSSCNKGQKKRFRFCNDPPPAGGGRECSGPSQEIEFCNAYRCPIDGKWSEWSSWSPCSVSCGIGVHSRVRSCNSPEPMYDGRDCVGDSEDLEECGDDTCEATPVAAIGHLIGIINEVDFGPSKMISNITQFGMEQTVSTDIQNIPVQIADWMKFLIPLLTPIYWTTAYEIGDAINGFSLTKGFFRKETQVNFATGEILNMTHIARGIDRRGQLLIDIVISGNVPSSPVAFDVTLLPFIEDYLQTGPGAIYALSTRTYQTGNFVLPYYWNHSIYYDESLGEMPYLIEKLYASEMDSYYDQENQVLNYIISAAIGKGSGNDECLEGFRLSFNGIYCKDINECASNNPCTHICNNFPGGFSCQCLNGFVLDVDGETCNDIDECNLNLSNCSSSEECVNTVGSFKCLIICKEGYKRSDDDLYCLDINECSDELNPCDQVCVNSIGSYTCECNSGYYLTIKNKCLDINECSALNPPCTHTCRNTPGSFECTCPEGYSLHNKTSCLDTDECHLGIHNCSVDQKCKNLIGGFECISTCAPGFSISTNGSCADENECLNGVSACHSTQICINTYGSYHCSCPRGYYSSGPGKPCKDINECLEVPKPCSFRCRNLPGDFECVCALGQKRLPDGKTCAGIQYLDTAKPEIRRDYFSSQPNRHNILYLDTNVDSNEQSCRLGFKKANGECQDINECEDKGKCQHVCVNTIGSYRCTCPAGYRLGRNGRTCIDIDECLESNINCGLNRTCFNTRGSYECVETPCPPKYDRDPVTGFCKLECERAGTACPPNSRYSEVLAFKMVALPSGIQAYQDLVRLIAYDQDGVQVPNTIFSIIENETGVPFRIRLEEGRGVLYTQKSMEPDREYRIKVKAISFDENVIQYTTKFLVFLSVSKYPY</sequence>
<dbReference type="FunFam" id="2.20.100.10:FF:000002">
    <property type="entry name" value="Unc-5 netrin receptor C"/>
    <property type="match status" value="1"/>
</dbReference>
<evidence type="ECO:0000256" key="8">
    <source>
        <dbReference type="ARBA" id="ARBA00022737"/>
    </source>
</evidence>
<feature type="domain" description="EGF-like" evidence="15">
    <location>
        <begin position="4733"/>
        <end position="4772"/>
    </location>
</feature>
<feature type="domain" description="Ig-like" evidence="16">
    <location>
        <begin position="1437"/>
        <end position="1527"/>
    </location>
</feature>
<dbReference type="SUPFAM" id="SSF57196">
    <property type="entry name" value="EGF/Laminin"/>
    <property type="match status" value="2"/>
</dbReference>
<dbReference type="InterPro" id="IPR056475">
    <property type="entry name" value="GBD_Hemicentin/VWA7"/>
</dbReference>
<feature type="domain" description="Ig-like" evidence="16">
    <location>
        <begin position="3340"/>
        <end position="3427"/>
    </location>
</feature>
<feature type="domain" description="EGF-like" evidence="15">
    <location>
        <begin position="4858"/>
        <end position="4897"/>
    </location>
</feature>
<accession>A0AAV6UE50</accession>
<evidence type="ECO:0000259" key="15">
    <source>
        <dbReference type="PROSITE" id="PS50026"/>
    </source>
</evidence>
<feature type="domain" description="Ig-like" evidence="16">
    <location>
        <begin position="2589"/>
        <end position="2677"/>
    </location>
</feature>
<evidence type="ECO:0000313" key="19">
    <source>
        <dbReference type="Proteomes" id="UP000827092"/>
    </source>
</evidence>
<keyword evidence="13" id="KW-0393">Immunoglobulin domain</keyword>
<dbReference type="GO" id="GO:0005509">
    <property type="term" value="F:calcium ion binding"/>
    <property type="evidence" value="ECO:0007669"/>
    <property type="project" value="InterPro"/>
</dbReference>
<feature type="domain" description="Ig-like" evidence="16">
    <location>
        <begin position="1258"/>
        <end position="1340"/>
    </location>
</feature>
<feature type="domain" description="Ig-like" evidence="16">
    <location>
        <begin position="1625"/>
        <end position="1710"/>
    </location>
</feature>
<feature type="domain" description="Ig-like" evidence="16">
    <location>
        <begin position="1717"/>
        <end position="1809"/>
    </location>
</feature>
<dbReference type="SUPFAM" id="SSF53300">
    <property type="entry name" value="vWA-like"/>
    <property type="match status" value="1"/>
</dbReference>
<dbReference type="InterPro" id="IPR036383">
    <property type="entry name" value="TSP1_rpt_sf"/>
</dbReference>
<feature type="domain" description="EGF-like" evidence="15">
    <location>
        <begin position="4942"/>
        <end position="4980"/>
    </location>
</feature>
<dbReference type="InterPro" id="IPR018097">
    <property type="entry name" value="EGF_Ca-bd_CS"/>
</dbReference>
<keyword evidence="3" id="KW-1003">Cell membrane</keyword>
<dbReference type="GO" id="GO:0098632">
    <property type="term" value="F:cell-cell adhesion mediator activity"/>
    <property type="evidence" value="ECO:0007669"/>
    <property type="project" value="TreeGrafter"/>
</dbReference>
<feature type="domain" description="Ig-like" evidence="16">
    <location>
        <begin position="2008"/>
        <end position="2098"/>
    </location>
</feature>
<dbReference type="InterPro" id="IPR013098">
    <property type="entry name" value="Ig_I-set"/>
</dbReference>
<dbReference type="FunFam" id="2.10.25.10:FF:000005">
    <property type="entry name" value="Fibrillin 2"/>
    <property type="match status" value="1"/>
</dbReference>
<dbReference type="Gene3D" id="2.20.100.10">
    <property type="entry name" value="Thrombospondin type-1 (TSP1) repeat"/>
    <property type="match status" value="5"/>
</dbReference>
<dbReference type="InterPro" id="IPR013106">
    <property type="entry name" value="Ig_V-set"/>
</dbReference>
<dbReference type="InterPro" id="IPR049883">
    <property type="entry name" value="NOTCH1_EGF-like"/>
</dbReference>
<dbReference type="Pfam" id="PF12662">
    <property type="entry name" value="cEGF"/>
    <property type="match status" value="1"/>
</dbReference>